<dbReference type="InterPro" id="IPR000305">
    <property type="entry name" value="GIY-YIG_endonuc"/>
</dbReference>
<dbReference type="PANTHER" id="PTHR34477:SF1">
    <property type="entry name" value="UPF0213 PROTEIN YHBQ"/>
    <property type="match status" value="1"/>
</dbReference>
<dbReference type="PROSITE" id="PS50164">
    <property type="entry name" value="GIY_YIG"/>
    <property type="match status" value="1"/>
</dbReference>
<evidence type="ECO:0000256" key="1">
    <source>
        <dbReference type="ARBA" id="ARBA00007435"/>
    </source>
</evidence>
<dbReference type="PANTHER" id="PTHR34477">
    <property type="entry name" value="UPF0213 PROTEIN YHBQ"/>
    <property type="match status" value="1"/>
</dbReference>
<dbReference type="InterPro" id="IPR050190">
    <property type="entry name" value="UPF0213_domain"/>
</dbReference>
<feature type="domain" description="GIY-YIG" evidence="3">
    <location>
        <begin position="31"/>
        <end position="111"/>
    </location>
</feature>
<dbReference type="Proteomes" id="UP001501757">
    <property type="component" value="Unassembled WGS sequence"/>
</dbReference>
<organism evidence="4 5">
    <name type="scientific">Bowmanella denitrificans</name>
    <dbReference type="NCBI Taxonomy" id="366582"/>
    <lineage>
        <taxon>Bacteria</taxon>
        <taxon>Pseudomonadati</taxon>
        <taxon>Pseudomonadota</taxon>
        <taxon>Gammaproteobacteria</taxon>
        <taxon>Alteromonadales</taxon>
        <taxon>Alteromonadaceae</taxon>
        <taxon>Bowmanella</taxon>
    </lineage>
</organism>
<dbReference type="SUPFAM" id="SSF82771">
    <property type="entry name" value="GIY-YIG endonuclease"/>
    <property type="match status" value="1"/>
</dbReference>
<gene>
    <name evidence="4" type="ORF">GCM10009092_37090</name>
</gene>
<dbReference type="InterPro" id="IPR035901">
    <property type="entry name" value="GIY-YIG_endonuc_sf"/>
</dbReference>
<name>A0ABN0XPC9_9ALTE</name>
<sequence length="122" mass="13912">MRSEELDPRLSEPVAGDKPPCNGEVQQSEVVCWYLYIVENRLGHWYTGISTEPARRFEEHQSDMGKGAKALRGKGPLKLKFCQQVGDRSQASRAEYRVKQLPKVQKRRLIEGLLSLAELLET</sequence>
<dbReference type="RefSeq" id="WP_425542137.1">
    <property type="nucleotide sequence ID" value="NZ_BAAAEI010000023.1"/>
</dbReference>
<reference evidence="4 5" key="1">
    <citation type="journal article" date="2019" name="Int. J. Syst. Evol. Microbiol.">
        <title>The Global Catalogue of Microorganisms (GCM) 10K type strain sequencing project: providing services to taxonomists for standard genome sequencing and annotation.</title>
        <authorList>
            <consortium name="The Broad Institute Genomics Platform"/>
            <consortium name="The Broad Institute Genome Sequencing Center for Infectious Disease"/>
            <person name="Wu L."/>
            <person name="Ma J."/>
        </authorList>
    </citation>
    <scope>NUCLEOTIDE SEQUENCE [LARGE SCALE GENOMIC DNA]</scope>
    <source>
        <strain evidence="4 5">JCM 13378</strain>
    </source>
</reference>
<evidence type="ECO:0000256" key="2">
    <source>
        <dbReference type="SAM" id="MobiDB-lite"/>
    </source>
</evidence>
<evidence type="ECO:0000259" key="3">
    <source>
        <dbReference type="PROSITE" id="PS50164"/>
    </source>
</evidence>
<keyword evidence="5" id="KW-1185">Reference proteome</keyword>
<accession>A0ABN0XPC9</accession>
<feature type="region of interest" description="Disordered" evidence="2">
    <location>
        <begin position="1"/>
        <end position="23"/>
    </location>
</feature>
<evidence type="ECO:0000313" key="5">
    <source>
        <dbReference type="Proteomes" id="UP001501757"/>
    </source>
</evidence>
<proteinExistence type="inferred from homology"/>
<evidence type="ECO:0000313" key="4">
    <source>
        <dbReference type="EMBL" id="GAA0369427.1"/>
    </source>
</evidence>
<feature type="compositionally biased region" description="Basic and acidic residues" evidence="2">
    <location>
        <begin position="1"/>
        <end position="10"/>
    </location>
</feature>
<comment type="similarity">
    <text evidence="1">Belongs to the UPF0213 family.</text>
</comment>
<dbReference type="Pfam" id="PF01541">
    <property type="entry name" value="GIY-YIG"/>
    <property type="match status" value="1"/>
</dbReference>
<dbReference type="EMBL" id="BAAAEI010000023">
    <property type="protein sequence ID" value="GAA0369427.1"/>
    <property type="molecule type" value="Genomic_DNA"/>
</dbReference>
<protein>
    <recommendedName>
        <fullName evidence="3">GIY-YIG domain-containing protein</fullName>
    </recommendedName>
</protein>
<comment type="caution">
    <text evidence="4">The sequence shown here is derived from an EMBL/GenBank/DDBJ whole genome shotgun (WGS) entry which is preliminary data.</text>
</comment>
<dbReference type="Gene3D" id="3.40.1440.10">
    <property type="entry name" value="GIY-YIG endonuclease"/>
    <property type="match status" value="1"/>
</dbReference>
<dbReference type="CDD" id="cd10456">
    <property type="entry name" value="GIY-YIG_UPF0213"/>
    <property type="match status" value="1"/>
</dbReference>